<sequence>MKQYFIASFILCALIYQIRCDSNLITRKQFREVRKQCVDEVGLGRVIQNNSTRINNSAEVVHTRKCVRACVAKKFGLINSEGKLDKEKFLEKLIPKKDMLFYEKVSEAITTCTDQSEGNDICETHYLVMKCMKGFRPFPRMRMNDI</sequence>
<keyword evidence="3" id="KW-1185">Reference proteome</keyword>
<dbReference type="GO" id="GO:0005549">
    <property type="term" value="F:odorant binding"/>
    <property type="evidence" value="ECO:0007669"/>
    <property type="project" value="InterPro"/>
</dbReference>
<comment type="caution">
    <text evidence="2">The sequence shown here is derived from an EMBL/GenBank/DDBJ whole genome shotgun (WGS) entry which is preliminary data.</text>
</comment>
<evidence type="ECO:0000256" key="1">
    <source>
        <dbReference type="SAM" id="SignalP"/>
    </source>
</evidence>
<dbReference type="CDD" id="cd23992">
    <property type="entry name" value="PBP_GOBP"/>
    <property type="match status" value="1"/>
</dbReference>
<dbReference type="EMBL" id="JAHXZJ010000747">
    <property type="protein sequence ID" value="KAH0557722.1"/>
    <property type="molecule type" value="Genomic_DNA"/>
</dbReference>
<accession>A0AAV7IVP9</accession>
<dbReference type="InterPro" id="IPR036728">
    <property type="entry name" value="PBP_GOBP_sf"/>
</dbReference>
<reference evidence="2 3" key="1">
    <citation type="journal article" date="2021" name="J. Hered.">
        <title>A chromosome-level genome assembly of the parasitoid wasp, Cotesia glomerata (Hymenoptera: Braconidae).</title>
        <authorList>
            <person name="Pinto B.J."/>
            <person name="Weis J.J."/>
            <person name="Gamble T."/>
            <person name="Ode P.J."/>
            <person name="Paul R."/>
            <person name="Zaspel J.M."/>
        </authorList>
    </citation>
    <scope>NUCLEOTIDE SEQUENCE [LARGE SCALE GENOMIC DNA]</scope>
    <source>
        <strain evidence="2">CgM1</strain>
    </source>
</reference>
<dbReference type="Gene3D" id="1.10.238.20">
    <property type="entry name" value="Pheromone/general odorant binding protein domain"/>
    <property type="match status" value="1"/>
</dbReference>
<name>A0AAV7IVP9_COTGL</name>
<feature type="signal peptide" evidence="1">
    <location>
        <begin position="1"/>
        <end position="20"/>
    </location>
</feature>
<evidence type="ECO:0000313" key="2">
    <source>
        <dbReference type="EMBL" id="KAH0557722.1"/>
    </source>
</evidence>
<dbReference type="SMART" id="SM00708">
    <property type="entry name" value="PhBP"/>
    <property type="match status" value="1"/>
</dbReference>
<dbReference type="InterPro" id="IPR006170">
    <property type="entry name" value="PBP/GOBP"/>
</dbReference>
<proteinExistence type="predicted"/>
<organism evidence="2 3">
    <name type="scientific">Cotesia glomerata</name>
    <name type="common">Lepidopteran parasitic wasp</name>
    <name type="synonym">Apanteles glomeratus</name>
    <dbReference type="NCBI Taxonomy" id="32391"/>
    <lineage>
        <taxon>Eukaryota</taxon>
        <taxon>Metazoa</taxon>
        <taxon>Ecdysozoa</taxon>
        <taxon>Arthropoda</taxon>
        <taxon>Hexapoda</taxon>
        <taxon>Insecta</taxon>
        <taxon>Pterygota</taxon>
        <taxon>Neoptera</taxon>
        <taxon>Endopterygota</taxon>
        <taxon>Hymenoptera</taxon>
        <taxon>Apocrita</taxon>
        <taxon>Ichneumonoidea</taxon>
        <taxon>Braconidae</taxon>
        <taxon>Microgastrinae</taxon>
        <taxon>Cotesia</taxon>
    </lineage>
</organism>
<keyword evidence="1" id="KW-0732">Signal</keyword>
<feature type="chain" id="PRO_5043709188" evidence="1">
    <location>
        <begin position="21"/>
        <end position="146"/>
    </location>
</feature>
<dbReference type="SUPFAM" id="SSF47565">
    <property type="entry name" value="Insect pheromone/odorant-binding proteins"/>
    <property type="match status" value="1"/>
</dbReference>
<protein>
    <submittedName>
        <fullName evidence="2">Uncharacterized protein</fullName>
    </submittedName>
</protein>
<dbReference type="Pfam" id="PF01395">
    <property type="entry name" value="PBP_GOBP"/>
    <property type="match status" value="1"/>
</dbReference>
<gene>
    <name evidence="2" type="ORF">KQX54_010801</name>
</gene>
<evidence type="ECO:0000313" key="3">
    <source>
        <dbReference type="Proteomes" id="UP000826195"/>
    </source>
</evidence>
<dbReference type="Proteomes" id="UP000826195">
    <property type="component" value="Unassembled WGS sequence"/>
</dbReference>
<dbReference type="AlphaFoldDB" id="A0AAV7IVP9"/>